<evidence type="ECO:0000256" key="2">
    <source>
        <dbReference type="ARBA" id="ARBA00004798"/>
    </source>
</evidence>
<evidence type="ECO:0000256" key="1">
    <source>
        <dbReference type="ARBA" id="ARBA00000370"/>
    </source>
</evidence>
<dbReference type="InterPro" id="IPR011258">
    <property type="entry name" value="BPG-indep_PGM_N"/>
</dbReference>
<feature type="binding site" evidence="8">
    <location>
        <position position="406"/>
    </location>
    <ligand>
        <name>Mn(2+)</name>
        <dbReference type="ChEBI" id="CHEBI:29035"/>
        <label>1</label>
    </ligand>
</feature>
<feature type="binding site" evidence="8">
    <location>
        <position position="12"/>
    </location>
    <ligand>
        <name>Mn(2+)</name>
        <dbReference type="ChEBI" id="CHEBI:29035"/>
        <label>2</label>
    </ligand>
</feature>
<comment type="function">
    <text evidence="8">Catalyzes the interconversion of 2-phosphoglycerate and 3-phosphoglycerate.</text>
</comment>
<evidence type="ECO:0000256" key="9">
    <source>
        <dbReference type="NCBIfam" id="TIGR01307"/>
    </source>
</evidence>
<feature type="binding site" evidence="8">
    <location>
        <position position="462"/>
    </location>
    <ligand>
        <name>Mn(2+)</name>
        <dbReference type="ChEBI" id="CHEBI:29035"/>
        <label>1</label>
    </ligand>
</feature>
<dbReference type="InterPro" id="IPR006124">
    <property type="entry name" value="Metalloenzyme"/>
</dbReference>
<dbReference type="RefSeq" id="WP_343185155.1">
    <property type="nucleotide sequence ID" value="NZ_JBCITM010000003.1"/>
</dbReference>
<keyword evidence="4 8" id="KW-0479">Metal-binding</keyword>
<feature type="binding site" evidence="8">
    <location>
        <position position="62"/>
    </location>
    <ligand>
        <name>Mn(2+)</name>
        <dbReference type="ChEBI" id="CHEBI:29035"/>
        <label>2</label>
    </ligand>
</feature>
<protein>
    <recommendedName>
        <fullName evidence="8 9">2,3-bisphosphoglycerate-independent phosphoglycerate mutase</fullName>
        <shortName evidence="8">BPG-independent PGAM</shortName>
        <shortName evidence="8">Phosphoglyceromutase</shortName>
        <shortName evidence="8">iPGM</shortName>
        <ecNumber evidence="8 9">5.4.2.12</ecNumber>
    </recommendedName>
</protein>
<comment type="cofactor">
    <cofactor evidence="8">
        <name>Mn(2+)</name>
        <dbReference type="ChEBI" id="CHEBI:29035"/>
    </cofactor>
    <text evidence="8">Binds 2 manganese ions per subunit.</text>
</comment>
<dbReference type="PANTHER" id="PTHR31637">
    <property type="entry name" value="2,3-BISPHOSPHOGLYCERATE-INDEPENDENT PHOSPHOGLYCERATE MUTASE"/>
    <property type="match status" value="1"/>
</dbReference>
<feature type="domain" description="BPG-independent PGAM N-terminal" evidence="11">
    <location>
        <begin position="82"/>
        <end position="298"/>
    </location>
</feature>
<feature type="binding site" evidence="8">
    <location>
        <position position="402"/>
    </location>
    <ligand>
        <name>Mn(2+)</name>
        <dbReference type="ChEBI" id="CHEBI:29035"/>
        <label>1</label>
    </ligand>
</feature>
<dbReference type="SUPFAM" id="SSF53649">
    <property type="entry name" value="Alkaline phosphatase-like"/>
    <property type="match status" value="1"/>
</dbReference>
<dbReference type="Gene3D" id="3.40.720.10">
    <property type="entry name" value="Alkaline Phosphatase, subunit A"/>
    <property type="match status" value="1"/>
</dbReference>
<feature type="binding site" evidence="8">
    <location>
        <position position="335"/>
    </location>
    <ligand>
        <name>substrate</name>
    </ligand>
</feature>
<accession>A0ABU9VRN4</accession>
<comment type="catalytic activity">
    <reaction evidence="1 8">
        <text>(2R)-2-phosphoglycerate = (2R)-3-phosphoglycerate</text>
        <dbReference type="Rhea" id="RHEA:15901"/>
        <dbReference type="ChEBI" id="CHEBI:58272"/>
        <dbReference type="ChEBI" id="CHEBI:58289"/>
        <dbReference type="EC" id="5.4.2.12"/>
    </reaction>
</comment>
<feature type="binding site" evidence="8">
    <location>
        <position position="444"/>
    </location>
    <ligand>
        <name>Mn(2+)</name>
        <dbReference type="ChEBI" id="CHEBI:29035"/>
        <label>2</label>
    </ligand>
</feature>
<dbReference type="NCBIfam" id="TIGR01307">
    <property type="entry name" value="pgm_bpd_ind"/>
    <property type="match status" value="1"/>
</dbReference>
<reference evidence="12 13" key="1">
    <citation type="submission" date="2024-04" db="EMBL/GenBank/DDBJ databases">
        <title>Genome sequencing and metabolic network reconstruction of aminoacids and betaine degradation by Anoxynatronum sibiricum.</title>
        <authorList>
            <person name="Detkova E.N."/>
            <person name="Boltjanskaja Y.V."/>
            <person name="Mardanov A.V."/>
            <person name="Kevbrin V."/>
        </authorList>
    </citation>
    <scope>NUCLEOTIDE SEQUENCE [LARGE SCALE GENOMIC DNA]</scope>
    <source>
        <strain evidence="12 13">Z-7981</strain>
    </source>
</reference>
<dbReference type="SUPFAM" id="SSF64158">
    <property type="entry name" value="2,3-Bisphosphoglycerate-independent phosphoglycerate mutase, substrate-binding domain"/>
    <property type="match status" value="1"/>
</dbReference>
<evidence type="ECO:0000259" key="10">
    <source>
        <dbReference type="Pfam" id="PF01676"/>
    </source>
</evidence>
<dbReference type="CDD" id="cd16010">
    <property type="entry name" value="iPGM"/>
    <property type="match status" value="1"/>
</dbReference>
<keyword evidence="6 8" id="KW-0464">Manganese</keyword>
<evidence type="ECO:0000313" key="13">
    <source>
        <dbReference type="Proteomes" id="UP001407405"/>
    </source>
</evidence>
<gene>
    <name evidence="8 12" type="primary">gpmI</name>
    <name evidence="12" type="ORF">AAIG11_05025</name>
</gene>
<dbReference type="HAMAP" id="MF_01038">
    <property type="entry name" value="GpmI"/>
    <property type="match status" value="1"/>
</dbReference>
<comment type="pathway">
    <text evidence="2 8">Carbohydrate degradation; glycolysis; pyruvate from D-glyceraldehyde 3-phosphate: step 3/5.</text>
</comment>
<evidence type="ECO:0000256" key="3">
    <source>
        <dbReference type="ARBA" id="ARBA00008819"/>
    </source>
</evidence>
<comment type="caution">
    <text evidence="12">The sequence shown here is derived from an EMBL/GenBank/DDBJ whole genome shotgun (WGS) entry which is preliminary data.</text>
</comment>
<proteinExistence type="inferred from homology"/>
<dbReference type="Pfam" id="PF06415">
    <property type="entry name" value="iPGM_N"/>
    <property type="match status" value="1"/>
</dbReference>
<evidence type="ECO:0000256" key="4">
    <source>
        <dbReference type="ARBA" id="ARBA00022723"/>
    </source>
</evidence>
<dbReference type="GO" id="GO:0004619">
    <property type="term" value="F:phosphoglycerate mutase activity"/>
    <property type="evidence" value="ECO:0007669"/>
    <property type="project" value="UniProtKB-EC"/>
</dbReference>
<evidence type="ECO:0000256" key="5">
    <source>
        <dbReference type="ARBA" id="ARBA00023152"/>
    </source>
</evidence>
<keyword evidence="13" id="KW-1185">Reference proteome</keyword>
<feature type="binding site" evidence="8">
    <location>
        <begin position="260"/>
        <end position="263"/>
    </location>
    <ligand>
        <name>substrate</name>
    </ligand>
</feature>
<evidence type="ECO:0000256" key="6">
    <source>
        <dbReference type="ARBA" id="ARBA00023211"/>
    </source>
</evidence>
<feature type="active site" description="Phosphoserine intermediate" evidence="8">
    <location>
        <position position="62"/>
    </location>
</feature>
<keyword evidence="5 8" id="KW-0324">Glycolysis</keyword>
<organism evidence="12 13">
    <name type="scientific">Anoxynatronum sibiricum</name>
    <dbReference type="NCBI Taxonomy" id="210623"/>
    <lineage>
        <taxon>Bacteria</taxon>
        <taxon>Bacillati</taxon>
        <taxon>Bacillota</taxon>
        <taxon>Clostridia</taxon>
        <taxon>Eubacteriales</taxon>
        <taxon>Clostridiaceae</taxon>
        <taxon>Anoxynatronum</taxon>
    </lineage>
</organism>
<dbReference type="Pfam" id="PF01676">
    <property type="entry name" value="Metalloenzyme"/>
    <property type="match status" value="1"/>
</dbReference>
<feature type="binding site" evidence="8">
    <location>
        <position position="185"/>
    </location>
    <ligand>
        <name>substrate</name>
    </ligand>
</feature>
<evidence type="ECO:0000256" key="8">
    <source>
        <dbReference type="HAMAP-Rule" id="MF_01038"/>
    </source>
</evidence>
<dbReference type="PIRSF" id="PIRSF001492">
    <property type="entry name" value="IPGAM"/>
    <property type="match status" value="1"/>
</dbReference>
<dbReference type="InterPro" id="IPR017850">
    <property type="entry name" value="Alkaline_phosphatase_core_sf"/>
</dbReference>
<dbReference type="EMBL" id="JBCITM010000003">
    <property type="protein sequence ID" value="MEN1759828.1"/>
    <property type="molecule type" value="Genomic_DNA"/>
</dbReference>
<sequence>MMKRPVVLMVLDGFGLREKVAGNAVKQAQLPRFQELMATCSHTRVEASGLAVGLPAGQMGNSEVGHLNIGAGRVVYQELTRITKSIEEGDHLTNEAFLTAMNHAREKGTTLHLMGLLSDGGVHSHLDHVIGLLEMAQKEGLADVVVHCFLDGRDTPPQSALSYVEQLENQMMRIGIGRIGMVSGRYYAMDRDKRWERVKIAYDALVQGVGPRAATAAAAIQQSYERGENDEFVLPTIIGLSAGDSHCVKPNDAVIFFNFRPDRAREMSRALLDETFDGFERPAGKLPLVYVTMTQYDKTIQGPLVAYPPQSLRNTLGETVSHQGKKQLRIAETEKYAHVTYFLNGGIETPFEGEDRIMVPSPKVATYDLQPEMSAEEVTEALIQRLDDQDLDLVVLNYANPDMVGHTGIMDAVVTALETVDKCMGRVVDKVLAMDGALLITSDHGNAEELLNEESGAPVTSHTTNPVPLILAGMEGVSLAANGRLCDLAPTLLEMMGLEKPEEMTGQSLLVK</sequence>
<feature type="binding site" evidence="8">
    <location>
        <position position="191"/>
    </location>
    <ligand>
        <name>substrate</name>
    </ligand>
</feature>
<evidence type="ECO:0000259" key="11">
    <source>
        <dbReference type="Pfam" id="PF06415"/>
    </source>
</evidence>
<dbReference type="PANTHER" id="PTHR31637:SF0">
    <property type="entry name" value="2,3-BISPHOSPHOGLYCERATE-INDEPENDENT PHOSPHOGLYCERATE MUTASE"/>
    <property type="match status" value="1"/>
</dbReference>
<dbReference type="Gene3D" id="3.40.1450.10">
    <property type="entry name" value="BPG-independent phosphoglycerate mutase, domain B"/>
    <property type="match status" value="1"/>
</dbReference>
<dbReference type="InterPro" id="IPR005995">
    <property type="entry name" value="Pgm_bpd_ind"/>
</dbReference>
<feature type="binding site" evidence="8">
    <location>
        <position position="123"/>
    </location>
    <ligand>
        <name>substrate</name>
    </ligand>
</feature>
<keyword evidence="7 8" id="KW-0413">Isomerase</keyword>
<comment type="subunit">
    <text evidence="8">Monomer.</text>
</comment>
<evidence type="ECO:0000256" key="7">
    <source>
        <dbReference type="ARBA" id="ARBA00023235"/>
    </source>
</evidence>
<dbReference type="Proteomes" id="UP001407405">
    <property type="component" value="Unassembled WGS sequence"/>
</dbReference>
<feature type="binding site" evidence="8">
    <location>
        <position position="443"/>
    </location>
    <ligand>
        <name>Mn(2+)</name>
        <dbReference type="ChEBI" id="CHEBI:29035"/>
        <label>2</label>
    </ligand>
</feature>
<dbReference type="InterPro" id="IPR036646">
    <property type="entry name" value="PGAM_B_sf"/>
</dbReference>
<evidence type="ECO:0000313" key="12">
    <source>
        <dbReference type="EMBL" id="MEN1759828.1"/>
    </source>
</evidence>
<name>A0ABU9VRN4_9CLOT</name>
<dbReference type="EC" id="5.4.2.12" evidence="8 9"/>
<comment type="similarity">
    <text evidence="3 8">Belongs to the BPG-independent phosphoglycerate mutase family.</text>
</comment>
<feature type="binding site" evidence="8">
    <location>
        <begin position="153"/>
        <end position="154"/>
    </location>
    <ligand>
        <name>substrate</name>
    </ligand>
</feature>
<feature type="domain" description="Metalloenzyme" evidence="10">
    <location>
        <begin position="5"/>
        <end position="500"/>
    </location>
</feature>